<feature type="region of interest" description="Disordered" evidence="6">
    <location>
        <begin position="567"/>
        <end position="591"/>
    </location>
</feature>
<dbReference type="InterPro" id="IPR051701">
    <property type="entry name" value="Mito_OM_Translocase_MSP1"/>
</dbReference>
<feature type="region of interest" description="Disordered" evidence="6">
    <location>
        <begin position="25"/>
        <end position="129"/>
    </location>
</feature>
<accession>A0ABQ8KUC6</accession>
<feature type="compositionally biased region" description="Polar residues" evidence="6">
    <location>
        <begin position="397"/>
        <end position="413"/>
    </location>
</feature>
<dbReference type="InterPro" id="IPR027417">
    <property type="entry name" value="P-loop_NTPase"/>
</dbReference>
<feature type="compositionally biased region" description="Low complexity" evidence="6">
    <location>
        <begin position="387"/>
        <end position="396"/>
    </location>
</feature>
<dbReference type="PROSITE" id="PS00674">
    <property type="entry name" value="AAA"/>
    <property type="match status" value="1"/>
</dbReference>
<feature type="region of interest" description="Disordered" evidence="6">
    <location>
        <begin position="232"/>
        <end position="257"/>
    </location>
</feature>
<feature type="compositionally biased region" description="Acidic residues" evidence="6">
    <location>
        <begin position="677"/>
        <end position="689"/>
    </location>
</feature>
<dbReference type="PANTHER" id="PTHR45644">
    <property type="entry name" value="AAA ATPASE, PUTATIVE (AFU_ORTHOLOGUE AFUA_2G12920)-RELATED-RELATED"/>
    <property type="match status" value="1"/>
</dbReference>
<keyword evidence="5" id="KW-0496">Mitochondrion</keyword>
<dbReference type="SMART" id="SM00382">
    <property type="entry name" value="AAA"/>
    <property type="match status" value="1"/>
</dbReference>
<dbReference type="Pfam" id="PF17862">
    <property type="entry name" value="AAA_lid_3"/>
    <property type="match status" value="1"/>
</dbReference>
<dbReference type="Gene3D" id="3.40.50.300">
    <property type="entry name" value="P-loop containing nucleotide triphosphate hydrolases"/>
    <property type="match status" value="1"/>
</dbReference>
<proteinExistence type="predicted"/>
<feature type="compositionally biased region" description="Low complexity" evidence="6">
    <location>
        <begin position="46"/>
        <end position="82"/>
    </location>
</feature>
<protein>
    <submittedName>
        <fullName evidence="8">AAA-domain-containing protein</fullName>
    </submittedName>
</protein>
<dbReference type="Proteomes" id="UP000814176">
    <property type="component" value="Unassembled WGS sequence"/>
</dbReference>
<evidence type="ECO:0000256" key="6">
    <source>
        <dbReference type="SAM" id="MobiDB-lite"/>
    </source>
</evidence>
<feature type="compositionally biased region" description="Low complexity" evidence="6">
    <location>
        <begin position="233"/>
        <end position="245"/>
    </location>
</feature>
<dbReference type="Gene3D" id="1.10.8.60">
    <property type="match status" value="1"/>
</dbReference>
<evidence type="ECO:0000313" key="8">
    <source>
        <dbReference type="EMBL" id="KAH9842646.1"/>
    </source>
</evidence>
<feature type="region of interest" description="Disordered" evidence="6">
    <location>
        <begin position="1143"/>
        <end position="1162"/>
    </location>
</feature>
<evidence type="ECO:0000259" key="7">
    <source>
        <dbReference type="SMART" id="SM00382"/>
    </source>
</evidence>
<dbReference type="InterPro" id="IPR003960">
    <property type="entry name" value="ATPase_AAA_CS"/>
</dbReference>
<reference evidence="8 9" key="1">
    <citation type="journal article" date="2021" name="Environ. Microbiol.">
        <title>Gene family expansions and transcriptome signatures uncover fungal adaptations to wood decay.</title>
        <authorList>
            <person name="Hage H."/>
            <person name="Miyauchi S."/>
            <person name="Viragh M."/>
            <person name="Drula E."/>
            <person name="Min B."/>
            <person name="Chaduli D."/>
            <person name="Navarro D."/>
            <person name="Favel A."/>
            <person name="Norest M."/>
            <person name="Lesage-Meessen L."/>
            <person name="Balint B."/>
            <person name="Merenyi Z."/>
            <person name="de Eugenio L."/>
            <person name="Morin E."/>
            <person name="Martinez A.T."/>
            <person name="Baldrian P."/>
            <person name="Stursova M."/>
            <person name="Martinez M.J."/>
            <person name="Novotny C."/>
            <person name="Magnuson J.K."/>
            <person name="Spatafora J.W."/>
            <person name="Maurice S."/>
            <person name="Pangilinan J."/>
            <person name="Andreopoulos W."/>
            <person name="LaButti K."/>
            <person name="Hundley H."/>
            <person name="Na H."/>
            <person name="Kuo A."/>
            <person name="Barry K."/>
            <person name="Lipzen A."/>
            <person name="Henrissat B."/>
            <person name="Riley R."/>
            <person name="Ahrendt S."/>
            <person name="Nagy L.G."/>
            <person name="Grigoriev I.V."/>
            <person name="Martin F."/>
            <person name="Rosso M.N."/>
        </authorList>
    </citation>
    <scope>NUCLEOTIDE SEQUENCE [LARGE SCALE GENOMIC DNA]</scope>
    <source>
        <strain evidence="8 9">CIRM-BRFM 1785</strain>
    </source>
</reference>
<feature type="compositionally biased region" description="Basic and acidic residues" evidence="6">
    <location>
        <begin position="415"/>
        <end position="437"/>
    </location>
</feature>
<feature type="compositionally biased region" description="Low complexity" evidence="6">
    <location>
        <begin position="958"/>
        <end position="972"/>
    </location>
</feature>
<dbReference type="RefSeq" id="XP_047783693.1">
    <property type="nucleotide sequence ID" value="XM_047917056.1"/>
</dbReference>
<sequence>MRSQVLARRTRSLVKTLPVRHRALLSSTHALRYPRKDHAGAPPATPRLTTRSSSSVTPSSGESEPPVSPPGLASPSGPPSDDGPGEEPEKSRRRRTVVSSRDPDPSHPLPNGIEILWTPENDPSSSAAFQHALPPPEIFEEILHNLHITLHPQTQHRATYASPSSPPEEPSFALYCPIEGGDVYIDETVREMARRTGAEVVVLDSVQLAAGPCGEFGKAASVLRLPSNPLHFRSPSSSAARSPSRAQREWEEEEWEEGSPYMSMVPSRMTLQVLTPSISRPGQSFFSPAPRDNGMSKLKAFFNDLINITAECNAAEGSSASTAPSRRPRIVYIRDFATLAPSSATWYPALLAAVRQRRQGPISRPSSPVLNPTTIVFGIIPPIAGATSSSAGSGPSNLMSMLMSQRSTSSAPTSGDRKPKLEFGEDTASEKARERRTTGRMKRWARSGSQVQDIPQLASQEDMEEASGKGGKPDIVVLGGQEGLSGLPSMLGPALSAAMARGGGGRPGPGPSTTETSTQFFRTSLVLPNVRTASLERETRMARRREITELTMRMGVAAVGGELEPLQRRVETSESSDPVTEGSEEATSKENVEQRLWDDWGKHIVPWSTVRRIADRAVGRVIAERTEQGSTTPSLEPTPITWSAIYDAWVRHQTAEGLWKTLLAPAPGRTREHRDDEDGDEKATDEDADVDEVVERIKRDPDLDPHEARLLGSIVDTSSLTTTFSQVHLQDHTIDSVRTIVSLPLLHPAAFQHGLLKEHNMTGCLLFGPPGTGKTLVVRALAKEAGCRMLAIKPSDVMDMYVGEGEKLVRAVFSLARKLSPCVVFIDELDALFGARISRDTGGGIAHRGVITEFMQEMDGLKSSKDNVIVIGATNRPFDLDDAVLRRLPRRLLVDLPGEKEREEILKILLRDETLAEDVDLEVLARRTESFSGSDLKHLCVAAVLDAVKERVEVPWRSSHGTDTTTTAPTSSPNDVSKVAPMAAVSESTPSPAAVEEPQGQITSQTQVLPSEGGEVTIKTMPSSETASKVIDNASLVVDELNGGDEDASSADKAAEEPSPETAALYTRTIHLRNFEKALKEITPSASESLGSLAELRKWNEEFGEGRKQRKQIVWGKGKFGFTIEPVDDSGAGRVMTNATEVKPTDSAAHAALHASEATRSD</sequence>
<dbReference type="InterPro" id="IPR003959">
    <property type="entry name" value="ATPase_AAA_core"/>
</dbReference>
<feature type="region of interest" description="Disordered" evidence="6">
    <location>
        <begin position="1041"/>
        <end position="1061"/>
    </location>
</feature>
<evidence type="ECO:0000256" key="5">
    <source>
        <dbReference type="ARBA" id="ARBA00023128"/>
    </source>
</evidence>
<dbReference type="PANTHER" id="PTHR45644:SF56">
    <property type="entry name" value="AAA ATPASE, PUTATIVE (AFU_ORTHOLOGUE AFUA_2G12920)-RELATED"/>
    <property type="match status" value="1"/>
</dbReference>
<keyword evidence="2" id="KW-0547">Nucleotide-binding</keyword>
<dbReference type="InterPro" id="IPR003593">
    <property type="entry name" value="AAA+_ATPase"/>
</dbReference>
<organism evidence="8 9">
    <name type="scientific">Rhodofomes roseus</name>
    <dbReference type="NCBI Taxonomy" id="34475"/>
    <lineage>
        <taxon>Eukaryota</taxon>
        <taxon>Fungi</taxon>
        <taxon>Dikarya</taxon>
        <taxon>Basidiomycota</taxon>
        <taxon>Agaricomycotina</taxon>
        <taxon>Agaricomycetes</taxon>
        <taxon>Polyporales</taxon>
        <taxon>Rhodofomes</taxon>
    </lineage>
</organism>
<evidence type="ECO:0000256" key="2">
    <source>
        <dbReference type="ARBA" id="ARBA00022741"/>
    </source>
</evidence>
<feature type="region of interest" description="Disordered" evidence="6">
    <location>
        <begin position="387"/>
        <end position="472"/>
    </location>
</feature>
<feature type="region of interest" description="Disordered" evidence="6">
    <location>
        <begin position="668"/>
        <end position="689"/>
    </location>
</feature>
<keyword evidence="3" id="KW-1000">Mitochondrion outer membrane</keyword>
<dbReference type="InterPro" id="IPR041569">
    <property type="entry name" value="AAA_lid_3"/>
</dbReference>
<keyword evidence="9" id="KW-1185">Reference proteome</keyword>
<dbReference type="SUPFAM" id="SSF52540">
    <property type="entry name" value="P-loop containing nucleoside triphosphate hydrolases"/>
    <property type="match status" value="1"/>
</dbReference>
<dbReference type="GeneID" id="71997788"/>
<comment type="subcellular location">
    <subcellularLocation>
        <location evidence="1">Mitochondrion outer membrane</location>
        <topology evidence="1">Single-pass membrane protein</topology>
    </subcellularLocation>
</comment>
<feature type="compositionally biased region" description="Low complexity" evidence="6">
    <location>
        <begin position="1147"/>
        <end position="1156"/>
    </location>
</feature>
<dbReference type="Pfam" id="PF00004">
    <property type="entry name" value="AAA"/>
    <property type="match status" value="1"/>
</dbReference>
<name>A0ABQ8KUC6_9APHY</name>
<evidence type="ECO:0000256" key="1">
    <source>
        <dbReference type="ARBA" id="ARBA00004572"/>
    </source>
</evidence>
<comment type="caution">
    <text evidence="8">The sequence shown here is derived from an EMBL/GenBank/DDBJ whole genome shotgun (WGS) entry which is preliminary data.</text>
</comment>
<feature type="domain" description="AAA+ ATPase" evidence="7">
    <location>
        <begin position="760"/>
        <end position="898"/>
    </location>
</feature>
<evidence type="ECO:0000313" key="9">
    <source>
        <dbReference type="Proteomes" id="UP000814176"/>
    </source>
</evidence>
<feature type="region of interest" description="Disordered" evidence="6">
    <location>
        <begin position="956"/>
        <end position="1013"/>
    </location>
</feature>
<evidence type="ECO:0000256" key="3">
    <source>
        <dbReference type="ARBA" id="ARBA00022787"/>
    </source>
</evidence>
<keyword evidence="3" id="KW-0472">Membrane</keyword>
<keyword evidence="4" id="KW-0067">ATP-binding</keyword>
<gene>
    <name evidence="8" type="ORF">C8Q71DRAFT_213496</name>
</gene>
<feature type="compositionally biased region" description="Polar residues" evidence="6">
    <location>
        <begin position="1000"/>
        <end position="1009"/>
    </location>
</feature>
<feature type="compositionally biased region" description="Polar residues" evidence="6">
    <location>
        <begin position="447"/>
        <end position="459"/>
    </location>
</feature>
<dbReference type="EMBL" id="JADCUA010000002">
    <property type="protein sequence ID" value="KAH9842646.1"/>
    <property type="molecule type" value="Genomic_DNA"/>
</dbReference>
<evidence type="ECO:0000256" key="4">
    <source>
        <dbReference type="ARBA" id="ARBA00022840"/>
    </source>
</evidence>